<dbReference type="OrthoDB" id="3221862at2759"/>
<dbReference type="EMBL" id="KL142367">
    <property type="protein sequence ID" value="KDR86189.1"/>
    <property type="molecule type" value="Genomic_DNA"/>
</dbReference>
<evidence type="ECO:0000259" key="1">
    <source>
        <dbReference type="Pfam" id="PF20209"/>
    </source>
</evidence>
<proteinExistence type="predicted"/>
<accession>A0A067U1M1</accession>
<feature type="non-terminal residue" evidence="2">
    <location>
        <position position="176"/>
    </location>
</feature>
<keyword evidence="3" id="KW-1185">Reference proteome</keyword>
<dbReference type="AlphaFoldDB" id="A0A067U1M1"/>
<dbReference type="HOGENOM" id="CLU_090397_0_0_1"/>
<name>A0A067U1M1_GALM3</name>
<protein>
    <recommendedName>
        <fullName evidence="1">DUF6570 domain-containing protein</fullName>
    </recommendedName>
</protein>
<evidence type="ECO:0000313" key="2">
    <source>
        <dbReference type="EMBL" id="KDR86189.1"/>
    </source>
</evidence>
<sequence>MLTNPVPQIYNILPPPRNELDDVLAFVYLGSSAPTPEDFARTPLLVRRNKIANALNWLKLNHTAYADLIISEENLLSYPENGVPVVVDFRKTEGTSNKLETEMSLDDNEAEHGTEEGPCPFTVHGLTGTEYSTMDPKAMKAAALRHLQSEGKVLGIGHDGIPLSMYDNPDAYPKMF</sequence>
<gene>
    <name evidence="2" type="ORF">GALMADRAFT_52823</name>
</gene>
<dbReference type="Proteomes" id="UP000027222">
    <property type="component" value="Unassembled WGS sequence"/>
</dbReference>
<evidence type="ECO:0000313" key="3">
    <source>
        <dbReference type="Proteomes" id="UP000027222"/>
    </source>
</evidence>
<reference evidence="3" key="1">
    <citation type="journal article" date="2014" name="Proc. Natl. Acad. Sci. U.S.A.">
        <title>Extensive sampling of basidiomycete genomes demonstrates inadequacy of the white-rot/brown-rot paradigm for wood decay fungi.</title>
        <authorList>
            <person name="Riley R."/>
            <person name="Salamov A.A."/>
            <person name="Brown D.W."/>
            <person name="Nagy L.G."/>
            <person name="Floudas D."/>
            <person name="Held B.W."/>
            <person name="Levasseur A."/>
            <person name="Lombard V."/>
            <person name="Morin E."/>
            <person name="Otillar R."/>
            <person name="Lindquist E.A."/>
            <person name="Sun H."/>
            <person name="LaButti K.M."/>
            <person name="Schmutz J."/>
            <person name="Jabbour D."/>
            <person name="Luo H."/>
            <person name="Baker S.E."/>
            <person name="Pisabarro A.G."/>
            <person name="Walton J.D."/>
            <person name="Blanchette R.A."/>
            <person name="Henrissat B."/>
            <person name="Martin F."/>
            <person name="Cullen D."/>
            <person name="Hibbett D.S."/>
            <person name="Grigoriev I.V."/>
        </authorList>
    </citation>
    <scope>NUCLEOTIDE SEQUENCE [LARGE SCALE GENOMIC DNA]</scope>
    <source>
        <strain evidence="3">CBS 339.88</strain>
    </source>
</reference>
<organism evidence="2 3">
    <name type="scientific">Galerina marginata (strain CBS 339.88)</name>
    <dbReference type="NCBI Taxonomy" id="685588"/>
    <lineage>
        <taxon>Eukaryota</taxon>
        <taxon>Fungi</taxon>
        <taxon>Dikarya</taxon>
        <taxon>Basidiomycota</taxon>
        <taxon>Agaricomycotina</taxon>
        <taxon>Agaricomycetes</taxon>
        <taxon>Agaricomycetidae</taxon>
        <taxon>Agaricales</taxon>
        <taxon>Agaricineae</taxon>
        <taxon>Strophariaceae</taxon>
        <taxon>Galerina</taxon>
    </lineage>
</organism>
<dbReference type="STRING" id="685588.A0A067U1M1"/>
<dbReference type="Pfam" id="PF20209">
    <property type="entry name" value="DUF6570"/>
    <property type="match status" value="1"/>
</dbReference>
<feature type="domain" description="DUF6570" evidence="1">
    <location>
        <begin position="4"/>
        <end position="75"/>
    </location>
</feature>
<dbReference type="InterPro" id="IPR046700">
    <property type="entry name" value="DUF6570"/>
</dbReference>